<name>A0ABP0DFM2_9PEZI</name>
<reference evidence="2 3" key="1">
    <citation type="submission" date="2024-01" db="EMBL/GenBank/DDBJ databases">
        <authorList>
            <person name="Allen C."/>
            <person name="Tagirdzhanova G."/>
        </authorList>
    </citation>
    <scope>NUCLEOTIDE SEQUENCE [LARGE SCALE GENOMIC DNA]</scope>
    <source>
        <strain evidence="2 3">CBS 119000</strain>
    </source>
</reference>
<dbReference type="InterPro" id="IPR001810">
    <property type="entry name" value="F-box_dom"/>
</dbReference>
<dbReference type="Pfam" id="PF00646">
    <property type="entry name" value="F-box"/>
    <property type="match status" value="1"/>
</dbReference>
<comment type="caution">
    <text evidence="2">The sequence shown here is derived from an EMBL/GenBank/DDBJ whole genome shotgun (WGS) entry which is preliminary data.</text>
</comment>
<evidence type="ECO:0000259" key="1">
    <source>
        <dbReference type="PROSITE" id="PS50181"/>
    </source>
</evidence>
<evidence type="ECO:0000313" key="3">
    <source>
        <dbReference type="Proteomes" id="UP001642502"/>
    </source>
</evidence>
<keyword evidence="3" id="KW-1185">Reference proteome</keyword>
<dbReference type="PROSITE" id="PS50181">
    <property type="entry name" value="FBOX"/>
    <property type="match status" value="1"/>
</dbReference>
<sequence length="351" mass="39806">MSTMTASWVPGYHSAAEYHFCKEQAEAIARTVAYRHRDFERAVIWFSAGTHIDVRLSVATPFQSRADSGLGSLHKLPLELLYDVLFRLDMQSLFKFRQSSLRLRELITSLHEYQAVTTHGLNLVCALLRTRLADSVSLLDCYKALCTQTCELCGKFAGFISLLAWKRCCFRCLRMAPELQVQSLAATQKQFQLTKAEMGQLKTFKTLPGIYSMRERTRRLRITVVCVHQAVPVVREDALAQWQPVALPPLNILNFMGAVALPHHNAGSGKTEHGLSCAGCRLAFERRIIGYRGEQWFLEALDRLYSQAEFLEHFRWCEQAQRLWISSAEGTAQPSELPVIARLGGGHNMRE</sequence>
<dbReference type="Proteomes" id="UP001642502">
    <property type="component" value="Unassembled WGS sequence"/>
</dbReference>
<dbReference type="SUPFAM" id="SSF81383">
    <property type="entry name" value="F-box domain"/>
    <property type="match status" value="1"/>
</dbReference>
<organism evidence="2 3">
    <name type="scientific">Sporothrix epigloea</name>
    <dbReference type="NCBI Taxonomy" id="1892477"/>
    <lineage>
        <taxon>Eukaryota</taxon>
        <taxon>Fungi</taxon>
        <taxon>Dikarya</taxon>
        <taxon>Ascomycota</taxon>
        <taxon>Pezizomycotina</taxon>
        <taxon>Sordariomycetes</taxon>
        <taxon>Sordariomycetidae</taxon>
        <taxon>Ophiostomatales</taxon>
        <taxon>Ophiostomataceae</taxon>
        <taxon>Sporothrix</taxon>
    </lineage>
</organism>
<accession>A0ABP0DFM2</accession>
<proteinExistence type="predicted"/>
<protein>
    <recommendedName>
        <fullName evidence="1">F-box domain-containing protein</fullName>
    </recommendedName>
</protein>
<feature type="domain" description="F-box" evidence="1">
    <location>
        <begin position="70"/>
        <end position="116"/>
    </location>
</feature>
<evidence type="ECO:0000313" key="2">
    <source>
        <dbReference type="EMBL" id="CAK7267023.1"/>
    </source>
</evidence>
<gene>
    <name evidence="2" type="ORF">SEPCBS119000_002331</name>
</gene>
<dbReference type="EMBL" id="CAWUON010000023">
    <property type="protein sequence ID" value="CAK7267023.1"/>
    <property type="molecule type" value="Genomic_DNA"/>
</dbReference>
<dbReference type="InterPro" id="IPR036047">
    <property type="entry name" value="F-box-like_dom_sf"/>
</dbReference>